<feature type="signal peptide" evidence="9">
    <location>
        <begin position="1"/>
        <end position="17"/>
    </location>
</feature>
<dbReference type="HOGENOM" id="CLU_001570_25_0_1"/>
<evidence type="ECO:0000256" key="7">
    <source>
        <dbReference type="PIRSR" id="PIRSR602401-1"/>
    </source>
</evidence>
<accession>A0A067M9Q1</accession>
<dbReference type="OrthoDB" id="1470350at2759"/>
<evidence type="ECO:0000256" key="9">
    <source>
        <dbReference type="SAM" id="SignalP"/>
    </source>
</evidence>
<dbReference type="STRING" id="930990.A0A067M9Q1"/>
<feature type="chain" id="PRO_5001641124" description="Cytochrome P450" evidence="9">
    <location>
        <begin position="18"/>
        <end position="521"/>
    </location>
</feature>
<dbReference type="Proteomes" id="UP000027195">
    <property type="component" value="Unassembled WGS sequence"/>
</dbReference>
<evidence type="ECO:0000256" key="1">
    <source>
        <dbReference type="ARBA" id="ARBA00010617"/>
    </source>
</evidence>
<evidence type="ECO:0000256" key="4">
    <source>
        <dbReference type="ARBA" id="ARBA00023002"/>
    </source>
</evidence>
<dbReference type="Gene3D" id="1.10.630.10">
    <property type="entry name" value="Cytochrome P450"/>
    <property type="match status" value="1"/>
</dbReference>
<protein>
    <recommendedName>
        <fullName evidence="12">Cytochrome P450</fullName>
    </recommendedName>
</protein>
<dbReference type="GO" id="GO:0016705">
    <property type="term" value="F:oxidoreductase activity, acting on paired donors, with incorporation or reduction of molecular oxygen"/>
    <property type="evidence" value="ECO:0007669"/>
    <property type="project" value="InterPro"/>
</dbReference>
<dbReference type="Pfam" id="PF00067">
    <property type="entry name" value="p450"/>
    <property type="match status" value="1"/>
</dbReference>
<comment type="cofactor">
    <cofactor evidence="7">
        <name>heme</name>
        <dbReference type="ChEBI" id="CHEBI:30413"/>
    </cofactor>
</comment>
<evidence type="ECO:0000256" key="5">
    <source>
        <dbReference type="ARBA" id="ARBA00023004"/>
    </source>
</evidence>
<proteinExistence type="inferred from homology"/>
<keyword evidence="9" id="KW-0732">Signal</keyword>
<dbReference type="InterPro" id="IPR001128">
    <property type="entry name" value="Cyt_P450"/>
</dbReference>
<keyword evidence="3 7" id="KW-0479">Metal-binding</keyword>
<dbReference type="PANTHER" id="PTHR24291:SF50">
    <property type="entry name" value="BIFUNCTIONAL ALBAFLAVENONE MONOOXYGENASE_TERPENE SYNTHASE"/>
    <property type="match status" value="1"/>
</dbReference>
<evidence type="ECO:0000256" key="3">
    <source>
        <dbReference type="ARBA" id="ARBA00022723"/>
    </source>
</evidence>
<feature type="binding site" description="axial binding residue" evidence="7">
    <location>
        <position position="457"/>
    </location>
    <ligand>
        <name>heme</name>
        <dbReference type="ChEBI" id="CHEBI:30413"/>
    </ligand>
    <ligandPart>
        <name>Fe</name>
        <dbReference type="ChEBI" id="CHEBI:18248"/>
    </ligandPart>
</feature>
<evidence type="ECO:0000256" key="8">
    <source>
        <dbReference type="RuleBase" id="RU000461"/>
    </source>
</evidence>
<keyword evidence="6 8" id="KW-0503">Monooxygenase</keyword>
<keyword evidence="11" id="KW-1185">Reference proteome</keyword>
<dbReference type="PRINTS" id="PR00385">
    <property type="entry name" value="P450"/>
</dbReference>
<keyword evidence="2 7" id="KW-0349">Heme</keyword>
<evidence type="ECO:0000256" key="2">
    <source>
        <dbReference type="ARBA" id="ARBA00022617"/>
    </source>
</evidence>
<dbReference type="InParanoid" id="A0A067M9Q1"/>
<dbReference type="PRINTS" id="PR00463">
    <property type="entry name" value="EP450I"/>
</dbReference>
<dbReference type="InterPro" id="IPR036396">
    <property type="entry name" value="Cyt_P450_sf"/>
</dbReference>
<evidence type="ECO:0000313" key="10">
    <source>
        <dbReference type="EMBL" id="KDQ12294.1"/>
    </source>
</evidence>
<dbReference type="InterPro" id="IPR002401">
    <property type="entry name" value="Cyt_P450_E_grp-I"/>
</dbReference>
<dbReference type="InterPro" id="IPR050196">
    <property type="entry name" value="Cytochrome_P450_Monoox"/>
</dbReference>
<dbReference type="InterPro" id="IPR017972">
    <property type="entry name" value="Cyt_P450_CS"/>
</dbReference>
<reference evidence="11" key="1">
    <citation type="journal article" date="2014" name="Proc. Natl. Acad. Sci. U.S.A.">
        <title>Extensive sampling of basidiomycete genomes demonstrates inadequacy of the white-rot/brown-rot paradigm for wood decay fungi.</title>
        <authorList>
            <person name="Riley R."/>
            <person name="Salamov A.A."/>
            <person name="Brown D.W."/>
            <person name="Nagy L.G."/>
            <person name="Floudas D."/>
            <person name="Held B.W."/>
            <person name="Levasseur A."/>
            <person name="Lombard V."/>
            <person name="Morin E."/>
            <person name="Otillar R."/>
            <person name="Lindquist E.A."/>
            <person name="Sun H."/>
            <person name="LaButti K.M."/>
            <person name="Schmutz J."/>
            <person name="Jabbour D."/>
            <person name="Luo H."/>
            <person name="Baker S.E."/>
            <person name="Pisabarro A.G."/>
            <person name="Walton J.D."/>
            <person name="Blanchette R.A."/>
            <person name="Henrissat B."/>
            <person name="Martin F."/>
            <person name="Cullen D."/>
            <person name="Hibbett D.S."/>
            <person name="Grigoriev I.V."/>
        </authorList>
    </citation>
    <scope>NUCLEOTIDE SEQUENCE [LARGE SCALE GENOMIC DNA]</scope>
    <source>
        <strain evidence="11">FD-172 SS1</strain>
    </source>
</reference>
<comment type="similarity">
    <text evidence="1 8">Belongs to the cytochrome P450 family.</text>
</comment>
<dbReference type="GO" id="GO:0020037">
    <property type="term" value="F:heme binding"/>
    <property type="evidence" value="ECO:0007669"/>
    <property type="project" value="InterPro"/>
</dbReference>
<gene>
    <name evidence="10" type="ORF">BOTBODRAFT_113010</name>
</gene>
<keyword evidence="4 8" id="KW-0560">Oxidoreductase</keyword>
<dbReference type="GO" id="GO:0005506">
    <property type="term" value="F:iron ion binding"/>
    <property type="evidence" value="ECO:0007669"/>
    <property type="project" value="InterPro"/>
</dbReference>
<dbReference type="SUPFAM" id="SSF48264">
    <property type="entry name" value="Cytochrome P450"/>
    <property type="match status" value="1"/>
</dbReference>
<name>A0A067M9Q1_BOTB1</name>
<dbReference type="PROSITE" id="PS00086">
    <property type="entry name" value="CYTOCHROME_P450"/>
    <property type="match status" value="1"/>
</dbReference>
<evidence type="ECO:0008006" key="12">
    <source>
        <dbReference type="Google" id="ProtNLM"/>
    </source>
</evidence>
<organism evidence="10 11">
    <name type="scientific">Botryobasidium botryosum (strain FD-172 SS1)</name>
    <dbReference type="NCBI Taxonomy" id="930990"/>
    <lineage>
        <taxon>Eukaryota</taxon>
        <taxon>Fungi</taxon>
        <taxon>Dikarya</taxon>
        <taxon>Basidiomycota</taxon>
        <taxon>Agaricomycotina</taxon>
        <taxon>Agaricomycetes</taxon>
        <taxon>Cantharellales</taxon>
        <taxon>Botryobasidiaceae</taxon>
        <taxon>Botryobasidium</taxon>
    </lineage>
</organism>
<evidence type="ECO:0000313" key="11">
    <source>
        <dbReference type="Proteomes" id="UP000027195"/>
    </source>
</evidence>
<dbReference type="PANTHER" id="PTHR24291">
    <property type="entry name" value="CYTOCHROME P450 FAMILY 4"/>
    <property type="match status" value="1"/>
</dbReference>
<sequence length="521" mass="58199">MLNAALTLLALFAISRIYKLWSGLKAVDYVSGIRCAFGTRSIWGFLVPECLGRLFYNPGSNFIWDMKRSDTDIMSVVPWLHGAPVVFISSLELMKQILGHSDGFDKIADDIGTILIGKNIATAQKELWKKYRRVLTPAFSNKLHSLVWKKSMQAFRGMIEAEAWDKKGAVAISDLSDLTKKFTLDIVATCALDLNSTWSDSISAAGAEMPLQKCLKVMVEDAVVRLLTPKWAYILPFKTLKRVDTAFSTIFSFMRAQVALRREKIISEDVTNGEATGLDTIFDNIVKANIGGKFAFDEDEVAGNIFAMLFAGHETTARTLDAVLALLGAYQDEQDRAYEEIIRVAPGGRDPGYEDFESFTHIRKCVQEAMRLYPPGSALFREATQDVQLSVMKRTTGEKSHNVVLKKGTQVVVNVLGIHYSARHFPDPESFKPSRWSDESLRDNPAIAAFGYGPRACLGRKFSLAETTSFLVMLLRDWKVDVDLADGETPRQWQERVMTGQVTSVLGFGPLPIRLSRRNPQ</sequence>
<dbReference type="EMBL" id="KL198051">
    <property type="protein sequence ID" value="KDQ12294.1"/>
    <property type="molecule type" value="Genomic_DNA"/>
</dbReference>
<dbReference type="GO" id="GO:0004497">
    <property type="term" value="F:monooxygenase activity"/>
    <property type="evidence" value="ECO:0007669"/>
    <property type="project" value="UniProtKB-KW"/>
</dbReference>
<keyword evidence="5 7" id="KW-0408">Iron</keyword>
<dbReference type="AlphaFoldDB" id="A0A067M9Q1"/>
<evidence type="ECO:0000256" key="6">
    <source>
        <dbReference type="ARBA" id="ARBA00023033"/>
    </source>
</evidence>